<proteinExistence type="predicted"/>
<evidence type="ECO:0000313" key="3">
    <source>
        <dbReference type="Proteomes" id="UP001432062"/>
    </source>
</evidence>
<evidence type="ECO:0000313" key="2">
    <source>
        <dbReference type="EMBL" id="WUV47784.1"/>
    </source>
</evidence>
<accession>A0ABZ1YX30</accession>
<feature type="region of interest" description="Disordered" evidence="1">
    <location>
        <begin position="207"/>
        <end position="236"/>
    </location>
</feature>
<evidence type="ECO:0000256" key="1">
    <source>
        <dbReference type="SAM" id="MobiDB-lite"/>
    </source>
</evidence>
<organism evidence="2 3">
    <name type="scientific">Nocardia vinacea</name>
    <dbReference type="NCBI Taxonomy" id="96468"/>
    <lineage>
        <taxon>Bacteria</taxon>
        <taxon>Bacillati</taxon>
        <taxon>Actinomycetota</taxon>
        <taxon>Actinomycetes</taxon>
        <taxon>Mycobacteriales</taxon>
        <taxon>Nocardiaceae</taxon>
        <taxon>Nocardia</taxon>
    </lineage>
</organism>
<sequence>MTGANPFAARPTRGDEWIPKDKITNLRNRVTATAKQLREDKRYTEEGRRNAIAAAYLDAVAQARELHQQYATEARAKRPKLERELFGIPSSGDPTALLSWRDAQDRADRIEGEKDGIRMFERAVQSGDTHLAKAVLARAVRSDWTPILEQADTILPGSTDKLAELAALPTESLIKLQGISVFRIFPPSETNGVDEETLGQWAADAPPVLPPETTGPSLGVGALPRTDTADSSWVIA</sequence>
<name>A0ABZ1YX30_9NOCA</name>
<gene>
    <name evidence="2" type="ORF">OG563_06010</name>
</gene>
<dbReference type="RefSeq" id="WP_329411939.1">
    <property type="nucleotide sequence ID" value="NZ_CP109441.1"/>
</dbReference>
<protein>
    <submittedName>
        <fullName evidence="2">Uncharacterized protein</fullName>
    </submittedName>
</protein>
<dbReference type="EMBL" id="CP109441">
    <property type="protein sequence ID" value="WUV47784.1"/>
    <property type="molecule type" value="Genomic_DNA"/>
</dbReference>
<keyword evidence="3" id="KW-1185">Reference proteome</keyword>
<dbReference type="Proteomes" id="UP001432062">
    <property type="component" value="Chromosome"/>
</dbReference>
<reference evidence="2" key="1">
    <citation type="submission" date="2022-10" db="EMBL/GenBank/DDBJ databases">
        <title>The complete genomes of actinobacterial strains from the NBC collection.</title>
        <authorList>
            <person name="Joergensen T.S."/>
            <person name="Alvarez Arevalo M."/>
            <person name="Sterndorff E.B."/>
            <person name="Faurdal D."/>
            <person name="Vuksanovic O."/>
            <person name="Mourched A.-S."/>
            <person name="Charusanti P."/>
            <person name="Shaw S."/>
            <person name="Blin K."/>
            <person name="Weber T."/>
        </authorList>
    </citation>
    <scope>NUCLEOTIDE SEQUENCE</scope>
    <source>
        <strain evidence="2">NBC_01482</strain>
    </source>
</reference>